<evidence type="ECO:0000313" key="3">
    <source>
        <dbReference type="Proteomes" id="UP000298390"/>
    </source>
</evidence>
<dbReference type="Proteomes" id="UP000298390">
    <property type="component" value="Unassembled WGS sequence"/>
</dbReference>
<organism evidence="2 3">
    <name type="scientific">Rhodofomes roseus</name>
    <dbReference type="NCBI Taxonomy" id="34475"/>
    <lineage>
        <taxon>Eukaryota</taxon>
        <taxon>Fungi</taxon>
        <taxon>Dikarya</taxon>
        <taxon>Basidiomycota</taxon>
        <taxon>Agaricomycotina</taxon>
        <taxon>Agaricomycetes</taxon>
        <taxon>Polyporales</taxon>
        <taxon>Rhodofomes</taxon>
    </lineage>
</organism>
<dbReference type="STRING" id="34475.A0A4Y9Y1V3"/>
<feature type="region of interest" description="Disordered" evidence="1">
    <location>
        <begin position="1"/>
        <end position="55"/>
    </location>
</feature>
<sequence length="55" mass="6092">MASGDTQQSLRHRRKGSDDSNAAQVSQDEPRARKTEEVVWGKTPSGEGMYPSQRS</sequence>
<accession>A0A4Y9Y1V3</accession>
<dbReference type="AlphaFoldDB" id="A0A4Y9Y1V3"/>
<evidence type="ECO:0000256" key="1">
    <source>
        <dbReference type="SAM" id="MobiDB-lite"/>
    </source>
</evidence>
<evidence type="ECO:0000313" key="2">
    <source>
        <dbReference type="EMBL" id="TFY56062.1"/>
    </source>
</evidence>
<protein>
    <submittedName>
        <fullName evidence="2">Uncharacterized protein</fullName>
    </submittedName>
</protein>
<name>A0A4Y9Y1V3_9APHY</name>
<proteinExistence type="predicted"/>
<dbReference type="EMBL" id="SEKV01000536">
    <property type="protein sequence ID" value="TFY56062.1"/>
    <property type="molecule type" value="Genomic_DNA"/>
</dbReference>
<gene>
    <name evidence="2" type="ORF">EVJ58_g7865</name>
</gene>
<comment type="caution">
    <text evidence="2">The sequence shown here is derived from an EMBL/GenBank/DDBJ whole genome shotgun (WGS) entry which is preliminary data.</text>
</comment>
<feature type="compositionally biased region" description="Basic and acidic residues" evidence="1">
    <location>
        <begin position="28"/>
        <end position="39"/>
    </location>
</feature>
<reference evidence="2 3" key="1">
    <citation type="submission" date="2019-01" db="EMBL/GenBank/DDBJ databases">
        <title>Genome sequencing of the rare red list fungi Fomitopsis rosea.</title>
        <authorList>
            <person name="Buettner E."/>
            <person name="Kellner H."/>
        </authorList>
    </citation>
    <scope>NUCLEOTIDE SEQUENCE [LARGE SCALE GENOMIC DNA]</scope>
    <source>
        <strain evidence="2 3">DSM 105464</strain>
    </source>
</reference>